<proteinExistence type="inferred from homology"/>
<dbReference type="PANTHER" id="PTHR43463">
    <property type="entry name" value="NICOTINATE-NUCLEOTIDE--DIMETHYLBENZIMIDAZOLE PHOSPHORIBOSYLTRANSFERASE"/>
    <property type="match status" value="1"/>
</dbReference>
<evidence type="ECO:0000256" key="10">
    <source>
        <dbReference type="HAMAP-Rule" id="MF_00230"/>
    </source>
</evidence>
<comment type="catalytic activity">
    <reaction evidence="9 10">
        <text>5,6-dimethylbenzimidazole + nicotinate beta-D-ribonucleotide = alpha-ribazole 5'-phosphate + nicotinate + H(+)</text>
        <dbReference type="Rhea" id="RHEA:11196"/>
        <dbReference type="ChEBI" id="CHEBI:15378"/>
        <dbReference type="ChEBI" id="CHEBI:15890"/>
        <dbReference type="ChEBI" id="CHEBI:32544"/>
        <dbReference type="ChEBI" id="CHEBI:57502"/>
        <dbReference type="ChEBI" id="CHEBI:57918"/>
        <dbReference type="EC" id="2.4.2.21"/>
    </reaction>
</comment>
<dbReference type="EMBL" id="CP113517">
    <property type="protein sequence ID" value="WAR45083.1"/>
    <property type="molecule type" value="Genomic_DNA"/>
</dbReference>
<evidence type="ECO:0000256" key="5">
    <source>
        <dbReference type="ARBA" id="ARBA00022573"/>
    </source>
</evidence>
<reference evidence="11" key="1">
    <citation type="submission" date="2022-11" db="EMBL/GenBank/DDBJ databases">
        <title>Methylomonas rapida sp. nov., Carotenoid-Producing Obligate Methanotrophs with High Growth Characteristics and Biotechnological Potential.</title>
        <authorList>
            <person name="Tikhonova E.N."/>
            <person name="Suleimanov R.Z."/>
            <person name="Miroshnikov K."/>
            <person name="Oshkin I.Y."/>
            <person name="Belova S.E."/>
            <person name="Danilova O.V."/>
            <person name="Ashikhmin A."/>
            <person name="Konopkin A."/>
            <person name="But S.Y."/>
            <person name="Khmelenina V.N."/>
            <person name="Kuznetsov N."/>
            <person name="Pimenov N.V."/>
            <person name="Dedysh S.N."/>
        </authorList>
    </citation>
    <scope>NUCLEOTIDE SEQUENCE</scope>
    <source>
        <strain evidence="11">MP1</strain>
    </source>
</reference>
<sequence length="346" mass="36071">MKALFAQIAAPDAVFAQRALARQTQLTKPPGSLGLLEQLAVRLAAMQRRDDPSLENIHISIFAADHGIADEGVSAFPQAVTIEMVKNFVAGGAAVNVLARQAQAYFEVVDVGLRQTVDLPGVVTQRAGCGTENFKIKPAMTAEQLVTALNAGQAAVGRALANQADVFIGGEMGIANTTSASAIAAALLDVSVRDITGAGTGLSPEQIGIKAVIIEQALQLHGAALNTPLAILQHVGGFEIAALTAAYIHAAQRGLPVLVDGFICSVAALLAVRVNPDCGAWFFYGHRSEEKGHKIVLDALAAEPILDLKMRLGEASGAVMAVPILQMACRLHNEMATFSQANITTG</sequence>
<dbReference type="Pfam" id="PF02277">
    <property type="entry name" value="DBI_PRT"/>
    <property type="match status" value="1"/>
</dbReference>
<dbReference type="InterPro" id="IPR017846">
    <property type="entry name" value="Nict_dMeBzImd_PRibTrfase_bact"/>
</dbReference>
<dbReference type="Gene3D" id="3.40.50.10210">
    <property type="match status" value="1"/>
</dbReference>
<evidence type="ECO:0000256" key="6">
    <source>
        <dbReference type="ARBA" id="ARBA00022676"/>
    </source>
</evidence>
<evidence type="ECO:0000256" key="9">
    <source>
        <dbReference type="ARBA" id="ARBA00047340"/>
    </source>
</evidence>
<dbReference type="RefSeq" id="WP_255190048.1">
    <property type="nucleotide sequence ID" value="NZ_CP113517.1"/>
</dbReference>
<keyword evidence="6 10" id="KW-0328">Glycosyltransferase</keyword>
<dbReference type="HAMAP" id="MF_00230">
    <property type="entry name" value="CobT"/>
    <property type="match status" value="1"/>
</dbReference>
<feature type="active site" description="Proton acceptor" evidence="10">
    <location>
        <position position="314"/>
    </location>
</feature>
<dbReference type="CDD" id="cd02439">
    <property type="entry name" value="DMB-PRT_CobT"/>
    <property type="match status" value="1"/>
</dbReference>
<dbReference type="PANTHER" id="PTHR43463:SF1">
    <property type="entry name" value="NICOTINATE-NUCLEOTIDE--DIMETHYLBENZIMIDAZOLE PHOSPHORIBOSYLTRANSFERASE"/>
    <property type="match status" value="1"/>
</dbReference>
<dbReference type="InterPro" id="IPR023195">
    <property type="entry name" value="Nict_dMeBzImd_PRibTrfase_N"/>
</dbReference>
<name>A0ABY7GKP9_9GAMM</name>
<keyword evidence="5 10" id="KW-0169">Cobalamin biosynthesis</keyword>
<comment type="similarity">
    <text evidence="2 10">Belongs to the CobT family.</text>
</comment>
<organism evidence="11 12">
    <name type="scientific">Methylomonas rapida</name>
    <dbReference type="NCBI Taxonomy" id="2963939"/>
    <lineage>
        <taxon>Bacteria</taxon>
        <taxon>Pseudomonadati</taxon>
        <taxon>Pseudomonadota</taxon>
        <taxon>Gammaproteobacteria</taxon>
        <taxon>Methylococcales</taxon>
        <taxon>Methylococcaceae</taxon>
        <taxon>Methylomonas</taxon>
    </lineage>
</organism>
<dbReference type="InterPro" id="IPR003200">
    <property type="entry name" value="Nict_dMeBzImd_PRibTrfase"/>
</dbReference>
<keyword evidence="12" id="KW-1185">Reference proteome</keyword>
<evidence type="ECO:0000256" key="8">
    <source>
        <dbReference type="ARBA" id="ARBA00030686"/>
    </source>
</evidence>
<evidence type="ECO:0000256" key="2">
    <source>
        <dbReference type="ARBA" id="ARBA00007110"/>
    </source>
</evidence>
<evidence type="ECO:0000256" key="7">
    <source>
        <dbReference type="ARBA" id="ARBA00022679"/>
    </source>
</evidence>
<evidence type="ECO:0000256" key="1">
    <source>
        <dbReference type="ARBA" id="ARBA00005049"/>
    </source>
</evidence>
<comment type="function">
    <text evidence="10">Catalyzes the synthesis of alpha-ribazole-5'-phosphate from nicotinate mononucleotide (NAMN) and 5,6-dimethylbenzimidazole (DMB).</text>
</comment>
<protein>
    <recommendedName>
        <fullName evidence="4 10">Nicotinate-nucleotide--dimethylbenzimidazole phosphoribosyltransferase</fullName>
        <shortName evidence="10">NN:DBI PRT</shortName>
        <ecNumber evidence="3 10">2.4.2.21</ecNumber>
    </recommendedName>
    <alternativeName>
        <fullName evidence="8 10">N(1)-alpha-phosphoribosyltransferase</fullName>
    </alternativeName>
</protein>
<dbReference type="Proteomes" id="UP001162780">
    <property type="component" value="Chromosome"/>
</dbReference>
<dbReference type="NCBIfam" id="TIGR03160">
    <property type="entry name" value="cobT_DBIPRT"/>
    <property type="match status" value="1"/>
</dbReference>
<comment type="pathway">
    <text evidence="1 10">Nucleoside biosynthesis; alpha-ribazole biosynthesis; alpha-ribazole from 5,6-dimethylbenzimidazole: step 1/2.</text>
</comment>
<evidence type="ECO:0000256" key="4">
    <source>
        <dbReference type="ARBA" id="ARBA00015486"/>
    </source>
</evidence>
<evidence type="ECO:0000256" key="3">
    <source>
        <dbReference type="ARBA" id="ARBA00011991"/>
    </source>
</evidence>
<evidence type="ECO:0000313" key="11">
    <source>
        <dbReference type="EMBL" id="WAR45083.1"/>
    </source>
</evidence>
<evidence type="ECO:0000313" key="12">
    <source>
        <dbReference type="Proteomes" id="UP001162780"/>
    </source>
</evidence>
<gene>
    <name evidence="10 11" type="primary">cobT</name>
    <name evidence="11" type="ORF">NM686_000820</name>
</gene>
<accession>A0ABY7GKP9</accession>
<dbReference type="GO" id="GO:0008939">
    <property type="term" value="F:nicotinate-nucleotide-dimethylbenzimidazole phosphoribosyltransferase activity"/>
    <property type="evidence" value="ECO:0007669"/>
    <property type="project" value="UniProtKB-EC"/>
</dbReference>
<dbReference type="Gene3D" id="1.10.1610.10">
    <property type="match status" value="1"/>
</dbReference>
<dbReference type="SUPFAM" id="SSF52733">
    <property type="entry name" value="Nicotinate mononucleotide:5,6-dimethylbenzimidazole phosphoribosyltransferase (CobT)"/>
    <property type="match status" value="1"/>
</dbReference>
<keyword evidence="7 10" id="KW-0808">Transferase</keyword>
<dbReference type="NCBIfam" id="NF000996">
    <property type="entry name" value="PRK00105.1"/>
    <property type="match status" value="1"/>
</dbReference>
<dbReference type="InterPro" id="IPR036087">
    <property type="entry name" value="Nict_dMeBzImd_PRibTrfase_sf"/>
</dbReference>
<dbReference type="EC" id="2.4.2.21" evidence="3 10"/>